<dbReference type="InterPro" id="IPR035994">
    <property type="entry name" value="Nucleoside_phosphorylase_sf"/>
</dbReference>
<dbReference type="STRING" id="1216962.BN341_1660"/>
<gene>
    <name evidence="1" type="ORF">HHE01_16450</name>
</gene>
<accession>A0A0K2XK59</accession>
<evidence type="ECO:0000313" key="1">
    <source>
        <dbReference type="EMBL" id="CRI33959.1"/>
    </source>
</evidence>
<dbReference type="OrthoDB" id="5339230at2"/>
<reference evidence="2" key="1">
    <citation type="submission" date="2014-12" db="EMBL/GenBank/DDBJ databases">
        <authorList>
            <person name="Smet A."/>
        </authorList>
    </citation>
    <scope>NUCLEOTIDE SEQUENCE [LARGE SCALE GENOMIC DNA]</scope>
</reference>
<dbReference type="SUPFAM" id="SSF53167">
    <property type="entry name" value="Purine and uridine phosphorylases"/>
    <property type="match status" value="1"/>
</dbReference>
<dbReference type="GeneID" id="76196592"/>
<dbReference type="GO" id="GO:0009116">
    <property type="term" value="P:nucleoside metabolic process"/>
    <property type="evidence" value="ECO:0007669"/>
    <property type="project" value="InterPro"/>
</dbReference>
<proteinExistence type="predicted"/>
<dbReference type="RefSeq" id="WP_015106024.1">
    <property type="nucleotide sequence ID" value="NZ_AP026684.1"/>
</dbReference>
<organism evidence="1 2">
    <name type="scientific">Helicobacter heilmannii</name>
    <dbReference type="NCBI Taxonomy" id="35817"/>
    <lineage>
        <taxon>Bacteria</taxon>
        <taxon>Pseudomonadati</taxon>
        <taxon>Campylobacterota</taxon>
        <taxon>Epsilonproteobacteria</taxon>
        <taxon>Campylobacterales</taxon>
        <taxon>Helicobacteraceae</taxon>
        <taxon>Helicobacter</taxon>
    </lineage>
</organism>
<name>A0A0K2XK59_HELHE</name>
<dbReference type="EMBL" id="CDMK01000001">
    <property type="protein sequence ID" value="CRI33959.1"/>
    <property type="molecule type" value="Genomic_DNA"/>
</dbReference>
<sequence length="183" mass="20320">MFVCAGNTESFAWAKSVGVGLVQSALNLSRLCLLEKPEVLVFVGTAGSYDPKTPFLSLFASHQATQIEESFTLEHSYTPLNNGVQAQEMPTLNLPKALVNSSNYIHTDRGFSHAMCHAGILLENMEFFSVLCVAKAYQIPSFGIFCVTNHTNEHAHKDFMANHNTAKERLEAISKQLKDFYDE</sequence>
<dbReference type="GO" id="GO:0003824">
    <property type="term" value="F:catalytic activity"/>
    <property type="evidence" value="ECO:0007669"/>
    <property type="project" value="InterPro"/>
</dbReference>
<dbReference type="Proteomes" id="UP000046090">
    <property type="component" value="Unassembled WGS sequence"/>
</dbReference>
<keyword evidence="2" id="KW-1185">Reference proteome</keyword>
<dbReference type="AlphaFoldDB" id="A0A0K2XK59"/>
<evidence type="ECO:0000313" key="2">
    <source>
        <dbReference type="Proteomes" id="UP000046090"/>
    </source>
</evidence>
<dbReference type="Gene3D" id="3.40.50.1580">
    <property type="entry name" value="Nucleoside phosphorylase domain"/>
    <property type="match status" value="1"/>
</dbReference>
<protein>
    <submittedName>
        <fullName evidence="1">Purine nucleoside phosphorylase (PunB)</fullName>
    </submittedName>
</protein>